<dbReference type="AlphaFoldDB" id="A0A6A6DXD6"/>
<dbReference type="Pfam" id="PF12796">
    <property type="entry name" value="Ank_2"/>
    <property type="match status" value="1"/>
</dbReference>
<dbReference type="GO" id="GO:0000976">
    <property type="term" value="F:transcription cis-regulatory region binding"/>
    <property type="evidence" value="ECO:0007669"/>
    <property type="project" value="TreeGrafter"/>
</dbReference>
<feature type="region of interest" description="Disordered" evidence="4">
    <location>
        <begin position="277"/>
        <end position="302"/>
    </location>
</feature>
<feature type="compositionally biased region" description="Basic residues" evidence="4">
    <location>
        <begin position="330"/>
        <end position="343"/>
    </location>
</feature>
<dbReference type="EMBL" id="ML994648">
    <property type="protein sequence ID" value="KAF2182346.1"/>
    <property type="molecule type" value="Genomic_DNA"/>
</dbReference>
<dbReference type="PROSITE" id="PS50297">
    <property type="entry name" value="ANK_REP_REGION"/>
    <property type="match status" value="1"/>
</dbReference>
<proteinExistence type="predicted"/>
<dbReference type="GO" id="GO:0005634">
    <property type="term" value="C:nucleus"/>
    <property type="evidence" value="ECO:0007669"/>
    <property type="project" value="TreeGrafter"/>
</dbReference>
<feature type="compositionally biased region" description="Polar residues" evidence="4">
    <location>
        <begin position="235"/>
        <end position="253"/>
    </location>
</feature>
<dbReference type="PANTHER" id="PTHR24193:SF121">
    <property type="entry name" value="ADA2A-CONTAINING COMPLEX COMPONENT 3, ISOFORM D"/>
    <property type="match status" value="1"/>
</dbReference>
<dbReference type="SMART" id="SM00248">
    <property type="entry name" value="ANK"/>
    <property type="match status" value="4"/>
</dbReference>
<dbReference type="Gene3D" id="1.25.40.20">
    <property type="entry name" value="Ankyrin repeat-containing domain"/>
    <property type="match status" value="1"/>
</dbReference>
<dbReference type="Proteomes" id="UP000800200">
    <property type="component" value="Unassembled WGS sequence"/>
</dbReference>
<keyword evidence="6" id="KW-1185">Reference proteome</keyword>
<dbReference type="InterPro" id="IPR036770">
    <property type="entry name" value="Ankyrin_rpt-contain_sf"/>
</dbReference>
<feature type="repeat" description="ANK" evidence="3">
    <location>
        <begin position="478"/>
        <end position="511"/>
    </location>
</feature>
<reference evidence="5" key="1">
    <citation type="journal article" date="2020" name="Stud. Mycol.">
        <title>101 Dothideomycetes genomes: a test case for predicting lifestyles and emergence of pathogens.</title>
        <authorList>
            <person name="Haridas S."/>
            <person name="Albert R."/>
            <person name="Binder M."/>
            <person name="Bloem J."/>
            <person name="Labutti K."/>
            <person name="Salamov A."/>
            <person name="Andreopoulos B."/>
            <person name="Baker S."/>
            <person name="Barry K."/>
            <person name="Bills G."/>
            <person name="Bluhm B."/>
            <person name="Cannon C."/>
            <person name="Castanera R."/>
            <person name="Culley D."/>
            <person name="Daum C."/>
            <person name="Ezra D."/>
            <person name="Gonzalez J."/>
            <person name="Henrissat B."/>
            <person name="Kuo A."/>
            <person name="Liang C."/>
            <person name="Lipzen A."/>
            <person name="Lutzoni F."/>
            <person name="Magnuson J."/>
            <person name="Mondo S."/>
            <person name="Nolan M."/>
            <person name="Ohm R."/>
            <person name="Pangilinan J."/>
            <person name="Park H.-J."/>
            <person name="Ramirez L."/>
            <person name="Alfaro M."/>
            <person name="Sun H."/>
            <person name="Tritt A."/>
            <person name="Yoshinaga Y."/>
            <person name="Zwiers L.-H."/>
            <person name="Turgeon B."/>
            <person name="Goodwin S."/>
            <person name="Spatafora J."/>
            <person name="Crous P."/>
            <person name="Grigoriev I."/>
        </authorList>
    </citation>
    <scope>NUCLEOTIDE SEQUENCE</scope>
    <source>
        <strain evidence="5">CBS 207.26</strain>
    </source>
</reference>
<evidence type="ECO:0000313" key="6">
    <source>
        <dbReference type="Proteomes" id="UP000800200"/>
    </source>
</evidence>
<evidence type="ECO:0000313" key="5">
    <source>
        <dbReference type="EMBL" id="KAF2182346.1"/>
    </source>
</evidence>
<accession>A0A6A6DXD6</accession>
<evidence type="ECO:0000256" key="1">
    <source>
        <dbReference type="ARBA" id="ARBA00022737"/>
    </source>
</evidence>
<sequence length="565" mass="61628">MFYYSRSFSLSRDMSGPVTIAARCAALGNAIVKIISSIIEFVRRVRDSRHDMSAMNAELLTIKTILEIIQGDTSKETLYLPFPLLHALIGTLDHCGQVFDDIERTMVKLSSSMTQTKWIAGEYGFGKLRLRLESLRSTLDLALDHISLCTIDTTTSSTPTDTNGNCDINCDTTWILELLKRNEAERKCHTNLEEGQDSMLIRCLNGLRTCAERAYEEAIAGDSSLKRSDSLGPESDTSYPGVQTNGVPSFPEESSSLGINAWLEDVTSHATLKPLDRINSTETSRNQVDHRPESTASISFFSDTSTSGSFPMTATQISIQRVIDRRRTWRRNGKSSKGSHHRQLSSSTSSPCTANQGNEKIRIAAARRKALTNDQKVALDWALKKINTSATPEYVKRLLDEGANPNVEDSDFGTVVMRAAYQMTPAIITVLAEYGAKFTHPGIHPYPSAVHAAVAGNRLENVQCLLNLGADIDAQNADGETSLHLAVKYSDAHPIAKYLLDAGADVNGMAAEAGTPLHVALTADSLDSRGRKKMAALLRGHGADCELNAQPPSRSRKGLSVLGLI</sequence>
<dbReference type="InterPro" id="IPR050663">
    <property type="entry name" value="Ankyrin-SOCS_Box"/>
</dbReference>
<dbReference type="SUPFAM" id="SSF48403">
    <property type="entry name" value="Ankyrin repeat"/>
    <property type="match status" value="1"/>
</dbReference>
<name>A0A6A6DXD6_9PEZI</name>
<feature type="region of interest" description="Disordered" evidence="4">
    <location>
        <begin position="222"/>
        <end position="253"/>
    </location>
</feature>
<feature type="region of interest" description="Disordered" evidence="4">
    <location>
        <begin position="330"/>
        <end position="357"/>
    </location>
</feature>
<keyword evidence="2 3" id="KW-0040">ANK repeat</keyword>
<dbReference type="GO" id="GO:0045944">
    <property type="term" value="P:positive regulation of transcription by RNA polymerase II"/>
    <property type="evidence" value="ECO:0007669"/>
    <property type="project" value="TreeGrafter"/>
</dbReference>
<dbReference type="PANTHER" id="PTHR24193">
    <property type="entry name" value="ANKYRIN REPEAT PROTEIN"/>
    <property type="match status" value="1"/>
</dbReference>
<evidence type="ECO:0000256" key="3">
    <source>
        <dbReference type="PROSITE-ProRule" id="PRU00023"/>
    </source>
</evidence>
<feature type="repeat" description="ANK" evidence="3">
    <location>
        <begin position="448"/>
        <end position="477"/>
    </location>
</feature>
<protein>
    <submittedName>
        <fullName evidence="5">Ankyrin</fullName>
    </submittedName>
</protein>
<dbReference type="OrthoDB" id="426293at2759"/>
<gene>
    <name evidence="5" type="ORF">K469DRAFT_669719</name>
</gene>
<dbReference type="PROSITE" id="PS50088">
    <property type="entry name" value="ANK_REPEAT"/>
    <property type="match status" value="2"/>
</dbReference>
<evidence type="ECO:0000256" key="4">
    <source>
        <dbReference type="SAM" id="MobiDB-lite"/>
    </source>
</evidence>
<organism evidence="5 6">
    <name type="scientific">Zopfia rhizophila CBS 207.26</name>
    <dbReference type="NCBI Taxonomy" id="1314779"/>
    <lineage>
        <taxon>Eukaryota</taxon>
        <taxon>Fungi</taxon>
        <taxon>Dikarya</taxon>
        <taxon>Ascomycota</taxon>
        <taxon>Pezizomycotina</taxon>
        <taxon>Dothideomycetes</taxon>
        <taxon>Dothideomycetes incertae sedis</taxon>
        <taxon>Zopfiaceae</taxon>
        <taxon>Zopfia</taxon>
    </lineage>
</organism>
<evidence type="ECO:0000256" key="2">
    <source>
        <dbReference type="ARBA" id="ARBA00023043"/>
    </source>
</evidence>
<keyword evidence="1" id="KW-0677">Repeat</keyword>
<dbReference type="InterPro" id="IPR002110">
    <property type="entry name" value="Ankyrin_rpt"/>
</dbReference>